<evidence type="ECO:0000313" key="1">
    <source>
        <dbReference type="EMBL" id="WVZ24276.1"/>
    </source>
</evidence>
<evidence type="ECO:0000313" key="2">
    <source>
        <dbReference type="Proteomes" id="UP001374535"/>
    </source>
</evidence>
<evidence type="ECO:0008006" key="3">
    <source>
        <dbReference type="Google" id="ProtNLM"/>
    </source>
</evidence>
<dbReference type="EMBL" id="CP144700">
    <property type="protein sequence ID" value="WVZ24276.1"/>
    <property type="molecule type" value="Genomic_DNA"/>
</dbReference>
<proteinExistence type="predicted"/>
<reference evidence="1 2" key="1">
    <citation type="journal article" date="2023" name="Life. Sci Alliance">
        <title>Evolutionary insights into 3D genome organization and epigenetic landscape of Vigna mungo.</title>
        <authorList>
            <person name="Junaid A."/>
            <person name="Singh B."/>
            <person name="Bhatia S."/>
        </authorList>
    </citation>
    <scope>NUCLEOTIDE SEQUENCE [LARGE SCALE GENOMIC DNA]</scope>
    <source>
        <strain evidence="1">Urdbean</strain>
    </source>
</reference>
<accession>A0AAQ3PAQ4</accession>
<gene>
    <name evidence="1" type="ORF">V8G54_002820</name>
</gene>
<sequence length="157" mass="17844">MQFLRGLNDQYANERQYSIPDIFHAETKQSSINVINAPTTTGSACAFCGRYGHTESTCYRKHGFPNHFDSKNSKSAPTRGKNCAYCGKTDHTIDVCHEKFAIRSMDILLVTVSSMPNSLLLTVSHLLKHQLLKRNNILVQRIQKFGLLLNNIKLYWP</sequence>
<name>A0AAQ3PAQ4_VIGMU</name>
<dbReference type="Proteomes" id="UP001374535">
    <property type="component" value="Chromosome 1"/>
</dbReference>
<keyword evidence="2" id="KW-1185">Reference proteome</keyword>
<organism evidence="1 2">
    <name type="scientific">Vigna mungo</name>
    <name type="common">Black gram</name>
    <name type="synonym">Phaseolus mungo</name>
    <dbReference type="NCBI Taxonomy" id="3915"/>
    <lineage>
        <taxon>Eukaryota</taxon>
        <taxon>Viridiplantae</taxon>
        <taxon>Streptophyta</taxon>
        <taxon>Embryophyta</taxon>
        <taxon>Tracheophyta</taxon>
        <taxon>Spermatophyta</taxon>
        <taxon>Magnoliopsida</taxon>
        <taxon>eudicotyledons</taxon>
        <taxon>Gunneridae</taxon>
        <taxon>Pentapetalae</taxon>
        <taxon>rosids</taxon>
        <taxon>fabids</taxon>
        <taxon>Fabales</taxon>
        <taxon>Fabaceae</taxon>
        <taxon>Papilionoideae</taxon>
        <taxon>50 kb inversion clade</taxon>
        <taxon>NPAAA clade</taxon>
        <taxon>indigoferoid/millettioid clade</taxon>
        <taxon>Phaseoleae</taxon>
        <taxon>Vigna</taxon>
    </lineage>
</organism>
<dbReference type="Gene3D" id="4.10.60.10">
    <property type="entry name" value="Zinc finger, CCHC-type"/>
    <property type="match status" value="1"/>
</dbReference>
<dbReference type="AlphaFoldDB" id="A0AAQ3PAQ4"/>
<protein>
    <recommendedName>
        <fullName evidence="3">CCHC-type domain-containing protein</fullName>
    </recommendedName>
</protein>